<dbReference type="FunFam" id="1.50.40.10:FF:000025">
    <property type="entry name" value="mitochondrial folate transporter/carrier"/>
    <property type="match status" value="1"/>
</dbReference>
<evidence type="ECO:0000256" key="12">
    <source>
        <dbReference type="ARBA" id="ARBA00070508"/>
    </source>
</evidence>
<evidence type="ECO:0000256" key="5">
    <source>
        <dbReference type="ARBA" id="ARBA00022737"/>
    </source>
</evidence>
<dbReference type="GO" id="GO:0005743">
    <property type="term" value="C:mitochondrial inner membrane"/>
    <property type="evidence" value="ECO:0007669"/>
    <property type="project" value="UniProtKB-SubCell"/>
</dbReference>
<accession>C1C0A8</accession>
<evidence type="ECO:0000256" key="6">
    <source>
        <dbReference type="ARBA" id="ARBA00022792"/>
    </source>
</evidence>
<evidence type="ECO:0000256" key="8">
    <source>
        <dbReference type="ARBA" id="ARBA00023128"/>
    </source>
</evidence>
<evidence type="ECO:0000256" key="2">
    <source>
        <dbReference type="ARBA" id="ARBA00006375"/>
    </source>
</evidence>
<protein>
    <recommendedName>
        <fullName evidence="12">Solute carrier family 25 member 32</fullName>
    </recommendedName>
    <alternativeName>
        <fullName evidence="13">Mitochondrial FAD transporter</fullName>
    </alternativeName>
</protein>
<dbReference type="InterPro" id="IPR002067">
    <property type="entry name" value="MCP"/>
</dbReference>
<feature type="repeat" description="Solcar" evidence="14">
    <location>
        <begin position="130"/>
        <end position="222"/>
    </location>
</feature>
<comment type="subcellular location">
    <subcellularLocation>
        <location evidence="1">Mitochondrion inner membrane</location>
        <topology evidence="1">Multi-pass membrane protein</topology>
    </subcellularLocation>
</comment>
<keyword evidence="5" id="KW-0677">Repeat</keyword>
<keyword evidence="8" id="KW-0496">Mitochondrion</keyword>
<dbReference type="Gene3D" id="1.50.40.10">
    <property type="entry name" value="Mitochondrial carrier domain"/>
    <property type="match status" value="1"/>
</dbReference>
<evidence type="ECO:0000256" key="9">
    <source>
        <dbReference type="ARBA" id="ARBA00023136"/>
    </source>
</evidence>
<gene>
    <name evidence="16" type="primary">MFTC</name>
</gene>
<keyword evidence="4 14" id="KW-0812">Transmembrane</keyword>
<evidence type="ECO:0000256" key="7">
    <source>
        <dbReference type="ARBA" id="ARBA00022989"/>
    </source>
</evidence>
<comment type="catalytic activity">
    <reaction evidence="10">
        <text>FAD(in) = FAD(out)</text>
        <dbReference type="Rhea" id="RHEA:76535"/>
        <dbReference type="ChEBI" id="CHEBI:57692"/>
    </reaction>
</comment>
<dbReference type="InterPro" id="IPR044712">
    <property type="entry name" value="SLC25A32-like"/>
</dbReference>
<evidence type="ECO:0000256" key="11">
    <source>
        <dbReference type="ARBA" id="ARBA00058619"/>
    </source>
</evidence>
<evidence type="ECO:0000256" key="13">
    <source>
        <dbReference type="ARBA" id="ARBA00079992"/>
    </source>
</evidence>
<evidence type="ECO:0000256" key="15">
    <source>
        <dbReference type="RuleBase" id="RU000488"/>
    </source>
</evidence>
<comment type="function">
    <text evidence="11">Facilitates flavin adenine dinucleotide (FAD) translocation across the mitochondrial inner membrane into the mitochondrial matrix where it acts as a redox cofactor to assist flavoenzyme activities in fundamental metabolic processes including fatty acid beta-oxidation, amino acid and choline metabolism as well as mitochondrial electron transportation. In particular, provides FAD to DLD dehydrogenase of the glycine cleavage system, part of mitochondrial one-carbon metabolic pathway involved in neural tube closure in early embryogenesis.</text>
</comment>
<evidence type="ECO:0000256" key="10">
    <source>
        <dbReference type="ARBA" id="ARBA00050907"/>
    </source>
</evidence>
<sequence>MASSSVGEAKGPSKFPGGYSTSIKALIRSTKCEHLVAGFSGGVISTLILHPLDLLKIRFAVDDGGKERLRPKYSGLGHAVSSIFRHEGLRGFYKGVTPNIAGAGTAWGLYFLFYNKIKSMEQKGNTKTQLSPGVHMLCAAEAGILTLILTNPIWVIKTRLCLQFDNNPSSNSNGNYKGMFDAFKKILKAEGFPGLYKGFVPGMFGVPHGAIQFMVYEEFKCAYNNYKKRCIDTQLETYEYLGFSAMSKLIAALSTYPYQVIRARLQDQNCRYSGAWDCIKHTYRNESYRGFYKGLVPNLMRVIPATAITFLVYEYSSAYLRD</sequence>
<dbReference type="AlphaFoldDB" id="C1C0A8"/>
<name>C1C0A8_CALCM</name>
<dbReference type="GO" id="GO:0015711">
    <property type="term" value="P:organic anion transport"/>
    <property type="evidence" value="ECO:0007669"/>
    <property type="project" value="UniProtKB-ARBA"/>
</dbReference>
<reference evidence="16" key="1">
    <citation type="submission" date="2009-03" db="EMBL/GenBank/DDBJ databases">
        <title>Caligus clemensi ESTs and full-length cDNAs.</title>
        <authorList>
            <person name="Yasuike M."/>
            <person name="von Schalburg K."/>
            <person name="Cooper G."/>
            <person name="Leong J."/>
            <person name="Jones S.R.M."/>
            <person name="Koop B.F."/>
        </authorList>
    </citation>
    <scope>NUCLEOTIDE SEQUENCE</scope>
    <source>
        <tissue evidence="16">Whole</tissue>
    </source>
</reference>
<keyword evidence="7" id="KW-1133">Transmembrane helix</keyword>
<dbReference type="Pfam" id="PF00153">
    <property type="entry name" value="Mito_carr"/>
    <property type="match status" value="3"/>
</dbReference>
<organism evidence="16">
    <name type="scientific">Caligus clemensi</name>
    <name type="common">Sea louse</name>
    <dbReference type="NCBI Taxonomy" id="344056"/>
    <lineage>
        <taxon>Eukaryota</taxon>
        <taxon>Metazoa</taxon>
        <taxon>Ecdysozoa</taxon>
        <taxon>Arthropoda</taxon>
        <taxon>Crustacea</taxon>
        <taxon>Multicrustacea</taxon>
        <taxon>Hexanauplia</taxon>
        <taxon>Copepoda</taxon>
        <taxon>Siphonostomatoida</taxon>
        <taxon>Caligidae</taxon>
        <taxon>Caligus</taxon>
    </lineage>
</organism>
<keyword evidence="9 14" id="KW-0472">Membrane</keyword>
<dbReference type="PANTHER" id="PTHR45683">
    <property type="entry name" value="MITOCHONDRIAL NICOTINAMIDE ADENINE DINUCLEOTIDE TRANSPORTER 1-RELATED-RELATED"/>
    <property type="match status" value="1"/>
</dbReference>
<dbReference type="GO" id="GO:0015215">
    <property type="term" value="F:nucleotide transmembrane transporter activity"/>
    <property type="evidence" value="ECO:0007669"/>
    <property type="project" value="UniProtKB-ARBA"/>
</dbReference>
<proteinExistence type="evidence at transcript level"/>
<dbReference type="PRINTS" id="PR00926">
    <property type="entry name" value="MITOCARRIER"/>
</dbReference>
<keyword evidence="3 15" id="KW-0813">Transport</keyword>
<dbReference type="SUPFAM" id="SSF103506">
    <property type="entry name" value="Mitochondrial carrier"/>
    <property type="match status" value="1"/>
</dbReference>
<dbReference type="PROSITE" id="PS50920">
    <property type="entry name" value="SOLCAR"/>
    <property type="match status" value="3"/>
</dbReference>
<evidence type="ECO:0000256" key="4">
    <source>
        <dbReference type="ARBA" id="ARBA00022692"/>
    </source>
</evidence>
<feature type="repeat" description="Solcar" evidence="14">
    <location>
        <begin position="235"/>
        <end position="319"/>
    </location>
</feature>
<feature type="repeat" description="Solcar" evidence="14">
    <location>
        <begin position="29"/>
        <end position="120"/>
    </location>
</feature>
<evidence type="ECO:0000313" key="16">
    <source>
        <dbReference type="EMBL" id="ACO14711.1"/>
    </source>
</evidence>
<keyword evidence="6" id="KW-0999">Mitochondrion inner membrane</keyword>
<dbReference type="InterPro" id="IPR018108">
    <property type="entry name" value="MCP_transmembrane"/>
</dbReference>
<comment type="similarity">
    <text evidence="2 15">Belongs to the mitochondrial carrier (TC 2.A.29) family.</text>
</comment>
<dbReference type="InterPro" id="IPR023395">
    <property type="entry name" value="MCP_dom_sf"/>
</dbReference>
<evidence type="ECO:0000256" key="1">
    <source>
        <dbReference type="ARBA" id="ARBA00004448"/>
    </source>
</evidence>
<evidence type="ECO:0000256" key="14">
    <source>
        <dbReference type="PROSITE-ProRule" id="PRU00282"/>
    </source>
</evidence>
<dbReference type="EMBL" id="BT080287">
    <property type="protein sequence ID" value="ACO14711.1"/>
    <property type="molecule type" value="mRNA"/>
</dbReference>
<evidence type="ECO:0000256" key="3">
    <source>
        <dbReference type="ARBA" id="ARBA00022448"/>
    </source>
</evidence>